<dbReference type="KEGG" id="adu:107495455"/>
<keyword evidence="2" id="KW-1185">Reference proteome</keyword>
<dbReference type="InterPro" id="IPR005135">
    <property type="entry name" value="Endo/exonuclease/phosphatase"/>
</dbReference>
<evidence type="ECO:0000259" key="1">
    <source>
        <dbReference type="Pfam" id="PF03372"/>
    </source>
</evidence>
<dbReference type="Proteomes" id="UP000515211">
    <property type="component" value="Chromosome 6"/>
</dbReference>
<dbReference type="AlphaFoldDB" id="A0A6P4B8I2"/>
<evidence type="ECO:0000313" key="2">
    <source>
        <dbReference type="Proteomes" id="UP000515211"/>
    </source>
</evidence>
<reference evidence="2" key="1">
    <citation type="journal article" date="2016" name="Nat. Genet.">
        <title>The genome sequences of Arachis duranensis and Arachis ipaensis, the diploid ancestors of cultivated peanut.</title>
        <authorList>
            <person name="Bertioli D.J."/>
            <person name="Cannon S.B."/>
            <person name="Froenicke L."/>
            <person name="Huang G."/>
            <person name="Farmer A.D."/>
            <person name="Cannon E.K."/>
            <person name="Liu X."/>
            <person name="Gao D."/>
            <person name="Clevenger J."/>
            <person name="Dash S."/>
            <person name="Ren L."/>
            <person name="Moretzsohn M.C."/>
            <person name="Shirasawa K."/>
            <person name="Huang W."/>
            <person name="Vidigal B."/>
            <person name="Abernathy B."/>
            <person name="Chu Y."/>
            <person name="Niederhuth C.E."/>
            <person name="Umale P."/>
            <person name="Araujo A.C."/>
            <person name="Kozik A."/>
            <person name="Kim K.D."/>
            <person name="Burow M.D."/>
            <person name="Varshney R.K."/>
            <person name="Wang X."/>
            <person name="Zhang X."/>
            <person name="Barkley N."/>
            <person name="Guimaraes P.M."/>
            <person name="Isobe S."/>
            <person name="Guo B."/>
            <person name="Liao B."/>
            <person name="Stalker H.T."/>
            <person name="Schmitz R.J."/>
            <person name="Scheffler B.E."/>
            <person name="Leal-Bertioli S.C."/>
            <person name="Xun X."/>
            <person name="Jackson S.A."/>
            <person name="Michelmore R."/>
            <person name="Ozias-Akins P."/>
        </authorList>
    </citation>
    <scope>NUCLEOTIDE SEQUENCE [LARGE SCALE GENOMIC DNA]</scope>
    <source>
        <strain evidence="2">cv. V14167</strain>
    </source>
</reference>
<feature type="domain" description="Endonuclease/exonuclease/phosphatase" evidence="1">
    <location>
        <begin position="16"/>
        <end position="175"/>
    </location>
</feature>
<dbReference type="GO" id="GO:0003824">
    <property type="term" value="F:catalytic activity"/>
    <property type="evidence" value="ECO:0007669"/>
    <property type="project" value="InterPro"/>
</dbReference>
<dbReference type="Proteomes" id="UP000515211">
    <property type="component" value="Chromosome 1"/>
</dbReference>
<protein>
    <submittedName>
        <fullName evidence="3">Uncharacterized protein LOC107463718</fullName>
    </submittedName>
    <submittedName>
        <fullName evidence="4">Uncharacterized protein LOC107495455</fullName>
    </submittedName>
    <submittedName>
        <fullName evidence="5">Uncharacterized protein LOC110273001</fullName>
    </submittedName>
</protein>
<gene>
    <name evidence="3" type="primary">LOC107463718</name>
    <name evidence="4" type="synonym">LOC107495455</name>
    <name evidence="5" type="synonym">LOC110273001</name>
</gene>
<dbReference type="Pfam" id="PF03372">
    <property type="entry name" value="Exo_endo_phos"/>
    <property type="match status" value="1"/>
</dbReference>
<reference evidence="3 4" key="2">
    <citation type="submission" date="2025-04" db="UniProtKB">
        <authorList>
            <consortium name="RefSeq"/>
        </authorList>
    </citation>
    <scope>IDENTIFICATION</scope>
    <source>
        <tissue evidence="3 4">Whole plant</tissue>
    </source>
</reference>
<dbReference type="KEGG" id="adu:107463718"/>
<dbReference type="PANTHER" id="PTHR33710:SF77">
    <property type="entry name" value="DNASE I-LIKE SUPERFAMILY PROTEIN"/>
    <property type="match status" value="1"/>
</dbReference>
<dbReference type="GeneID" id="107495455"/>
<dbReference type="GeneID" id="107463718"/>
<dbReference type="OrthoDB" id="1432859at2759"/>
<sequence length="186" mass="21180">MKSFWNNLGYQGVGIVEANGHSGGIWVLCSNSNISVRVLDVVDQCISFEITMGNTSSYCSAVYANPHIHRRKELWGDLTRIANMIHGPWIVLGDFNDVLWQSEVRGGQFRLARAEQFAEILEDCGLFDMGAIGRRFTWYRKVKGGVQVAKKLDRAVINQDWRLMFPEAYTEVLARLHSDHCPLFTR</sequence>
<proteinExistence type="predicted"/>
<dbReference type="SUPFAM" id="SSF56219">
    <property type="entry name" value="DNase I-like"/>
    <property type="match status" value="1"/>
</dbReference>
<dbReference type="RefSeq" id="XP_015938061.1">
    <property type="nucleotide sequence ID" value="XM_016082575.1"/>
</dbReference>
<name>A0A6P4B8I2_ARADU</name>
<dbReference type="RefSeq" id="XP_020981480.1">
    <property type="nucleotide sequence ID" value="XM_021125821.1"/>
</dbReference>
<dbReference type="Gene3D" id="3.60.10.10">
    <property type="entry name" value="Endonuclease/exonuclease/phosphatase"/>
    <property type="match status" value="1"/>
</dbReference>
<dbReference type="InterPro" id="IPR036691">
    <property type="entry name" value="Endo/exonu/phosph_ase_sf"/>
</dbReference>
<dbReference type="PANTHER" id="PTHR33710">
    <property type="entry name" value="BNAC02G09200D PROTEIN"/>
    <property type="match status" value="1"/>
</dbReference>
<accession>A0A6P4B8I2</accession>
<dbReference type="KEGG" id="adu:110273001"/>
<organism evidence="2 3">
    <name type="scientific">Arachis duranensis</name>
    <name type="common">Wild peanut</name>
    <dbReference type="NCBI Taxonomy" id="130453"/>
    <lineage>
        <taxon>Eukaryota</taxon>
        <taxon>Viridiplantae</taxon>
        <taxon>Streptophyta</taxon>
        <taxon>Embryophyta</taxon>
        <taxon>Tracheophyta</taxon>
        <taxon>Spermatophyta</taxon>
        <taxon>Magnoliopsida</taxon>
        <taxon>eudicotyledons</taxon>
        <taxon>Gunneridae</taxon>
        <taxon>Pentapetalae</taxon>
        <taxon>rosids</taxon>
        <taxon>fabids</taxon>
        <taxon>Fabales</taxon>
        <taxon>Fabaceae</taxon>
        <taxon>Papilionoideae</taxon>
        <taxon>50 kb inversion clade</taxon>
        <taxon>dalbergioids sensu lato</taxon>
        <taxon>Dalbergieae</taxon>
        <taxon>Pterocarpus clade</taxon>
        <taxon>Arachis</taxon>
    </lineage>
</organism>
<evidence type="ECO:0000313" key="5">
    <source>
        <dbReference type="RefSeq" id="XP_020981480.1"/>
    </source>
</evidence>
<dbReference type="RefSeq" id="XP_015972090.1">
    <property type="nucleotide sequence ID" value="XM_016116604.1"/>
</dbReference>
<evidence type="ECO:0000313" key="3">
    <source>
        <dbReference type="RefSeq" id="XP_015938061.1"/>
    </source>
</evidence>
<evidence type="ECO:0000313" key="4">
    <source>
        <dbReference type="RefSeq" id="XP_015972090.1"/>
    </source>
</evidence>